<reference evidence="2" key="1">
    <citation type="submission" date="2018-05" db="EMBL/GenBank/DDBJ databases">
        <title>Leptospira yasudae sp. nov. and Leptospira stimsonii sp. nov., two pathogenic species of the genus Leptospira isolated from environmental sources.</title>
        <authorList>
            <person name="Casanovas-Massana A."/>
            <person name="Hamond C."/>
            <person name="Santos L.A."/>
            <person name="Hacker K.P."/>
            <person name="Balassiano I."/>
            <person name="Medeiros M.A."/>
            <person name="Reis M.G."/>
            <person name="Ko A.I."/>
            <person name="Wunder E.A."/>
        </authorList>
    </citation>
    <scope>NUCLEOTIDE SEQUENCE [LARGE SCALE GENOMIC DNA]</scope>
    <source>
        <strain evidence="2">Yale</strain>
    </source>
</reference>
<accession>A0A396YNF9</accession>
<gene>
    <name evidence="1" type="ORF">DLM75_22215</name>
</gene>
<protein>
    <submittedName>
        <fullName evidence="1">Uncharacterized protein</fullName>
    </submittedName>
</protein>
<organism evidence="1 2">
    <name type="scientific">Leptospira stimsonii</name>
    <dbReference type="NCBI Taxonomy" id="2202203"/>
    <lineage>
        <taxon>Bacteria</taxon>
        <taxon>Pseudomonadati</taxon>
        <taxon>Spirochaetota</taxon>
        <taxon>Spirochaetia</taxon>
        <taxon>Leptospirales</taxon>
        <taxon>Leptospiraceae</taxon>
        <taxon>Leptospira</taxon>
    </lineage>
</organism>
<name>A0A396YNF9_9LEPT</name>
<comment type="caution">
    <text evidence="1">The sequence shown here is derived from an EMBL/GenBank/DDBJ whole genome shotgun (WGS) entry which is preliminary data.</text>
</comment>
<sequence>MNVISLSRWRERENRIYLFRQYSIENTECFDSKLKKGHSLFQGGKLVNLTNEFYDSDSFLGEIA</sequence>
<evidence type="ECO:0000313" key="2">
    <source>
        <dbReference type="Proteomes" id="UP000265798"/>
    </source>
</evidence>
<dbReference type="Proteomes" id="UP000265798">
    <property type="component" value="Unassembled WGS sequence"/>
</dbReference>
<dbReference type="EMBL" id="QHCT01000011">
    <property type="protein sequence ID" value="RHX84732.1"/>
    <property type="molecule type" value="Genomic_DNA"/>
</dbReference>
<evidence type="ECO:0000313" key="1">
    <source>
        <dbReference type="EMBL" id="RHX84732.1"/>
    </source>
</evidence>
<dbReference type="AlphaFoldDB" id="A0A396YNF9"/>
<proteinExistence type="predicted"/>